<dbReference type="OrthoDB" id="2848852at2759"/>
<feature type="region of interest" description="Disordered" evidence="1">
    <location>
        <begin position="165"/>
        <end position="196"/>
    </location>
</feature>
<keyword evidence="2" id="KW-0472">Membrane</keyword>
<evidence type="ECO:0000313" key="3">
    <source>
        <dbReference type="EMBL" id="TCD63867.1"/>
    </source>
</evidence>
<dbReference type="Proteomes" id="UP000292702">
    <property type="component" value="Unassembled WGS sequence"/>
</dbReference>
<evidence type="ECO:0000256" key="1">
    <source>
        <dbReference type="SAM" id="MobiDB-lite"/>
    </source>
</evidence>
<gene>
    <name evidence="3" type="ORF">EIP91_004882</name>
</gene>
<protein>
    <submittedName>
        <fullName evidence="3">Uncharacterized protein</fullName>
    </submittedName>
</protein>
<organism evidence="3 4">
    <name type="scientific">Steccherinum ochraceum</name>
    <dbReference type="NCBI Taxonomy" id="92696"/>
    <lineage>
        <taxon>Eukaryota</taxon>
        <taxon>Fungi</taxon>
        <taxon>Dikarya</taxon>
        <taxon>Basidiomycota</taxon>
        <taxon>Agaricomycotina</taxon>
        <taxon>Agaricomycetes</taxon>
        <taxon>Polyporales</taxon>
        <taxon>Steccherinaceae</taxon>
        <taxon>Steccherinum</taxon>
    </lineage>
</organism>
<comment type="caution">
    <text evidence="3">The sequence shown here is derived from an EMBL/GenBank/DDBJ whole genome shotgun (WGS) entry which is preliminary data.</text>
</comment>
<sequence length="196" mass="21046">MSTPAQEPAPSASNAPAPAPAQQSSNSSTPVAVGVTVGLLLFFALAALGYFFVYRPYRRRRADVEAQKEAQVGVGKWDVASHVTPFYPFRGEGPRFGHNPGENMRVAHRRADGGWDFTDTGSIRATVMPFTDMGSSSTCPSPTTTVFTTVSTSKKEKLPGELTTRGYIEPEPAPPAYTRTPSTPMTMTPRTSMGDV</sequence>
<evidence type="ECO:0000313" key="4">
    <source>
        <dbReference type="Proteomes" id="UP000292702"/>
    </source>
</evidence>
<keyword evidence="2" id="KW-1133">Transmembrane helix</keyword>
<dbReference type="EMBL" id="RWJN01000270">
    <property type="protein sequence ID" value="TCD63867.1"/>
    <property type="molecule type" value="Genomic_DNA"/>
</dbReference>
<feature type="region of interest" description="Disordered" evidence="1">
    <location>
        <begin position="1"/>
        <end position="28"/>
    </location>
</feature>
<feature type="transmembrane region" description="Helical" evidence="2">
    <location>
        <begin position="31"/>
        <end position="53"/>
    </location>
</feature>
<name>A0A4V2MVV2_9APHY</name>
<reference evidence="3 4" key="1">
    <citation type="submission" date="2018-11" db="EMBL/GenBank/DDBJ databases">
        <title>Genome assembly of Steccherinum ochraceum LE-BIN_3174, the white-rot fungus of the Steccherinaceae family (The Residual Polyporoid clade, Polyporales, Basidiomycota).</title>
        <authorList>
            <person name="Fedorova T.V."/>
            <person name="Glazunova O.A."/>
            <person name="Landesman E.O."/>
            <person name="Moiseenko K.V."/>
            <person name="Psurtseva N.V."/>
            <person name="Savinova O.S."/>
            <person name="Shakhova N.V."/>
            <person name="Tyazhelova T.V."/>
            <person name="Vasina D.V."/>
        </authorList>
    </citation>
    <scope>NUCLEOTIDE SEQUENCE [LARGE SCALE GENOMIC DNA]</scope>
    <source>
        <strain evidence="3 4">LE-BIN_3174</strain>
    </source>
</reference>
<keyword evidence="2" id="KW-0812">Transmembrane</keyword>
<feature type="compositionally biased region" description="Low complexity" evidence="1">
    <location>
        <begin position="178"/>
        <end position="196"/>
    </location>
</feature>
<keyword evidence="4" id="KW-1185">Reference proteome</keyword>
<proteinExistence type="predicted"/>
<accession>A0A4V2MVV2</accession>
<evidence type="ECO:0000256" key="2">
    <source>
        <dbReference type="SAM" id="Phobius"/>
    </source>
</evidence>
<dbReference type="AlphaFoldDB" id="A0A4V2MVV2"/>